<organism evidence="4 5">
    <name type="scientific">Lachancea mirantina</name>
    <dbReference type="NCBI Taxonomy" id="1230905"/>
    <lineage>
        <taxon>Eukaryota</taxon>
        <taxon>Fungi</taxon>
        <taxon>Dikarya</taxon>
        <taxon>Ascomycota</taxon>
        <taxon>Saccharomycotina</taxon>
        <taxon>Saccharomycetes</taxon>
        <taxon>Saccharomycetales</taxon>
        <taxon>Saccharomycetaceae</taxon>
        <taxon>Lachancea</taxon>
    </lineage>
</organism>
<dbReference type="InterPro" id="IPR016084">
    <property type="entry name" value="Haem_Oase-like_multi-hlx"/>
</dbReference>
<dbReference type="PIRSF" id="PIRSF003170">
    <property type="entry name" value="Pet18p"/>
    <property type="match status" value="1"/>
</dbReference>
<feature type="binding site" evidence="2">
    <location>
        <position position="44"/>
    </location>
    <ligand>
        <name>substrate</name>
    </ligand>
</feature>
<evidence type="ECO:0000256" key="1">
    <source>
        <dbReference type="PIRSR" id="PIRSR003170-1"/>
    </source>
</evidence>
<dbReference type="CDD" id="cd19358">
    <property type="entry name" value="TenA_E_Spr0628-like"/>
    <property type="match status" value="1"/>
</dbReference>
<dbReference type="Proteomes" id="UP000191024">
    <property type="component" value="Chromosome E"/>
</dbReference>
<evidence type="ECO:0000313" key="5">
    <source>
        <dbReference type="Proteomes" id="UP000191024"/>
    </source>
</evidence>
<feature type="domain" description="Thiaminase-2/PQQC" evidence="3">
    <location>
        <begin position="11"/>
        <end position="211"/>
    </location>
</feature>
<dbReference type="Pfam" id="PF03070">
    <property type="entry name" value="TENA_THI-4"/>
    <property type="match status" value="1"/>
</dbReference>
<reference evidence="4 5" key="1">
    <citation type="submission" date="2016-03" db="EMBL/GenBank/DDBJ databases">
        <authorList>
            <person name="Devillers H."/>
        </authorList>
    </citation>
    <scope>NUCLEOTIDE SEQUENCE [LARGE SCALE GENOMIC DNA]</scope>
    <source>
        <strain evidence="4">CBS 11717</strain>
    </source>
</reference>
<evidence type="ECO:0000259" key="3">
    <source>
        <dbReference type="Pfam" id="PF03070"/>
    </source>
</evidence>
<dbReference type="SUPFAM" id="SSF48613">
    <property type="entry name" value="Heme oxygenase-like"/>
    <property type="match status" value="1"/>
</dbReference>
<dbReference type="AlphaFoldDB" id="A0A1G4JLW1"/>
<dbReference type="InterPro" id="IPR004305">
    <property type="entry name" value="Thiaminase-2/PQQC"/>
</dbReference>
<name>A0A1G4JLW1_9SACH</name>
<dbReference type="PANTHER" id="PTHR43198">
    <property type="entry name" value="BIFUNCTIONAL TH2 PROTEIN"/>
    <property type="match status" value="1"/>
</dbReference>
<feature type="binding site" evidence="2">
    <location>
        <position position="141"/>
    </location>
    <ligand>
        <name>substrate</name>
    </ligand>
</feature>
<dbReference type="Gene3D" id="1.20.910.10">
    <property type="entry name" value="Heme oxygenase-like"/>
    <property type="match status" value="1"/>
</dbReference>
<dbReference type="InterPro" id="IPR050967">
    <property type="entry name" value="Thiamine_Salvage_TenA"/>
</dbReference>
<keyword evidence="5" id="KW-1185">Reference proteome</keyword>
<dbReference type="InterPro" id="IPR026285">
    <property type="entry name" value="TenA_E"/>
</dbReference>
<dbReference type="PANTHER" id="PTHR43198:SF2">
    <property type="entry name" value="SI:CH1073-67J19.1-RELATED"/>
    <property type="match status" value="1"/>
</dbReference>
<dbReference type="STRING" id="1230905.A0A1G4JLW1"/>
<dbReference type="GO" id="GO:0005829">
    <property type="term" value="C:cytosol"/>
    <property type="evidence" value="ECO:0007669"/>
    <property type="project" value="TreeGrafter"/>
</dbReference>
<dbReference type="GO" id="GO:0006772">
    <property type="term" value="P:thiamine metabolic process"/>
    <property type="evidence" value="ECO:0007669"/>
    <property type="project" value="UniProtKB-ARBA"/>
</dbReference>
<protein>
    <submittedName>
        <fullName evidence="4">LAMI_0E06546g1_1</fullName>
    </submittedName>
</protein>
<accession>A0A1G4JLW1</accession>
<dbReference type="EMBL" id="LT598465">
    <property type="protein sequence ID" value="SCU91601.1"/>
    <property type="molecule type" value="Genomic_DNA"/>
</dbReference>
<feature type="active site" description="Proton donor" evidence="1">
    <location>
        <position position="203"/>
    </location>
</feature>
<evidence type="ECO:0000256" key="2">
    <source>
        <dbReference type="PIRSR" id="PIRSR003170-2"/>
    </source>
</evidence>
<feature type="binding site" evidence="2">
    <location>
        <position position="82"/>
    </location>
    <ligand>
        <name>substrate</name>
    </ligand>
</feature>
<sequence>MSVSQRLVETHQRLFKEATEHALTKQWCDGTLDDKTIYVYLAQDLQFFQHGLRMTCKMTSLAPDEHSLVTLAKKIGFFANDENNYFQKCLSLLAGGLDSKAAEHYKTSQIPAVQKYIALLDRLVAQDYSYAKLVTVCYCMELVYIQWPKANPVNDDLHWKYQTWIDLHAGEHFETWCQFLQEEVDKCDFDEVSEIFGEVLQHEYEFFDSCYHEGRS</sequence>
<dbReference type="OrthoDB" id="37730at2759"/>
<proteinExistence type="predicted"/>
<evidence type="ECO:0000313" key="4">
    <source>
        <dbReference type="EMBL" id="SCU91601.1"/>
    </source>
</evidence>
<gene>
    <name evidence="4" type="ORF">LAMI_0E06546G</name>
</gene>